<evidence type="ECO:0000256" key="5">
    <source>
        <dbReference type="ARBA" id="ARBA00022692"/>
    </source>
</evidence>
<keyword evidence="9" id="KW-0813">Transport</keyword>
<dbReference type="PANTHER" id="PTHR30071:SF1">
    <property type="entry name" value="CYTOCHROME B_B6 PROTEIN-RELATED"/>
    <property type="match status" value="1"/>
</dbReference>
<dbReference type="PRINTS" id="PR01386">
    <property type="entry name" value="CCMCBIOGNSIS"/>
</dbReference>
<dbReference type="InterPro" id="IPR003557">
    <property type="entry name" value="Cyt_c_biogenesis_CcmC"/>
</dbReference>
<comment type="similarity">
    <text evidence="3 9">Belongs to the CcmC/CycZ/HelC family.</text>
</comment>
<feature type="domain" description="Cytochrome c assembly protein" evidence="10">
    <location>
        <begin position="24"/>
        <end position="181"/>
    </location>
</feature>
<keyword evidence="6 9" id="KW-0201">Cytochrome c-type biogenesis</keyword>
<dbReference type="PANTHER" id="PTHR30071">
    <property type="entry name" value="HEME EXPORTER PROTEIN C"/>
    <property type="match status" value="1"/>
</dbReference>
<evidence type="ECO:0000256" key="7">
    <source>
        <dbReference type="ARBA" id="ARBA00022989"/>
    </source>
</evidence>
<dbReference type="GO" id="GO:0015232">
    <property type="term" value="F:heme transmembrane transporter activity"/>
    <property type="evidence" value="ECO:0007669"/>
    <property type="project" value="InterPro"/>
</dbReference>
<sequence>MVTEYANPEKFSRLARPFIPALGAMSVLLFTAGLYYALFNSPADYQQGETVRIMYVHVPAAWMALFCYAAMAGASAAGFIWKHPLADVAAKATAPIGAVFTALALVTGSLWGKPMWGTWWAWDARLTSVLILFFLYLGYIAIWETVEERARAARLAAIVAIVGAVNLPVVKFSVDWWNSLHQPASVFRAGGPTIHESMRPPLFFMAFAYMTTYGALLLVSMRAELAARRLARLETLATEKISGVRPE</sequence>
<feature type="transmembrane region" description="Helical" evidence="9">
    <location>
        <begin position="18"/>
        <end position="39"/>
    </location>
</feature>
<dbReference type="GO" id="GO:0017004">
    <property type="term" value="P:cytochrome complex assembly"/>
    <property type="evidence" value="ECO:0007669"/>
    <property type="project" value="UniProtKB-KW"/>
</dbReference>
<keyword evidence="9" id="KW-1003">Cell membrane</keyword>
<accession>A0A239PPT3</accession>
<comment type="subcellular location">
    <subcellularLocation>
        <location evidence="9">Cell inner membrane</location>
    </subcellularLocation>
    <subcellularLocation>
        <location evidence="2">Membrane</location>
        <topology evidence="2">Multi-pass membrane protein</topology>
    </subcellularLocation>
</comment>
<dbReference type="EMBL" id="FZQA01000002">
    <property type="protein sequence ID" value="SNT72319.1"/>
    <property type="molecule type" value="Genomic_DNA"/>
</dbReference>
<evidence type="ECO:0000259" key="10">
    <source>
        <dbReference type="Pfam" id="PF01578"/>
    </source>
</evidence>
<dbReference type="RefSeq" id="WP_089411823.1">
    <property type="nucleotide sequence ID" value="NZ_FZQA01000002.1"/>
</dbReference>
<evidence type="ECO:0000256" key="1">
    <source>
        <dbReference type="ARBA" id="ARBA00002442"/>
    </source>
</evidence>
<dbReference type="NCBIfam" id="TIGR01191">
    <property type="entry name" value="ccmC"/>
    <property type="match status" value="1"/>
</dbReference>
<evidence type="ECO:0000256" key="2">
    <source>
        <dbReference type="ARBA" id="ARBA00004141"/>
    </source>
</evidence>
<name>A0A239PPT3_9PROT</name>
<evidence type="ECO:0000256" key="9">
    <source>
        <dbReference type="RuleBase" id="RU364092"/>
    </source>
</evidence>
<comment type="function">
    <text evidence="1 9">Required for the export of heme to the periplasm for the biogenesis of c-type cytochromes.</text>
</comment>
<dbReference type="Proteomes" id="UP000198346">
    <property type="component" value="Unassembled WGS sequence"/>
</dbReference>
<keyword evidence="9" id="KW-0997">Cell inner membrane</keyword>
<dbReference type="GO" id="GO:0020037">
    <property type="term" value="F:heme binding"/>
    <property type="evidence" value="ECO:0007669"/>
    <property type="project" value="InterPro"/>
</dbReference>
<protein>
    <recommendedName>
        <fullName evidence="4 9">Heme exporter protein C</fullName>
    </recommendedName>
    <alternativeName>
        <fullName evidence="9">Cytochrome c-type biogenesis protein</fullName>
    </alternativeName>
</protein>
<feature type="transmembrane region" description="Helical" evidence="9">
    <location>
        <begin position="93"/>
        <end position="112"/>
    </location>
</feature>
<proteinExistence type="inferred from homology"/>
<feature type="transmembrane region" description="Helical" evidence="9">
    <location>
        <begin position="59"/>
        <end position="81"/>
    </location>
</feature>
<dbReference type="GO" id="GO:0005886">
    <property type="term" value="C:plasma membrane"/>
    <property type="evidence" value="ECO:0007669"/>
    <property type="project" value="UniProtKB-SubCell"/>
</dbReference>
<feature type="transmembrane region" description="Helical" evidence="9">
    <location>
        <begin position="124"/>
        <end position="143"/>
    </location>
</feature>
<organism evidence="11 12">
    <name type="scientific">Amphiplicatus metriothermophilus</name>
    <dbReference type="NCBI Taxonomy" id="1519374"/>
    <lineage>
        <taxon>Bacteria</taxon>
        <taxon>Pseudomonadati</taxon>
        <taxon>Pseudomonadota</taxon>
        <taxon>Alphaproteobacteria</taxon>
        <taxon>Parvularculales</taxon>
        <taxon>Parvularculaceae</taxon>
        <taxon>Amphiplicatus</taxon>
    </lineage>
</organism>
<dbReference type="InterPro" id="IPR045062">
    <property type="entry name" value="Cyt_c_biogenesis_CcsA/CcmC"/>
</dbReference>
<keyword evidence="7 9" id="KW-1133">Transmembrane helix</keyword>
<gene>
    <name evidence="9" type="primary">ccmC</name>
    <name evidence="11" type="ORF">SAMN06297382_1359</name>
</gene>
<evidence type="ECO:0000313" key="12">
    <source>
        <dbReference type="Proteomes" id="UP000198346"/>
    </source>
</evidence>
<feature type="transmembrane region" description="Helical" evidence="9">
    <location>
        <begin position="155"/>
        <end position="174"/>
    </location>
</feature>
<evidence type="ECO:0000256" key="4">
    <source>
        <dbReference type="ARBA" id="ARBA00016463"/>
    </source>
</evidence>
<dbReference type="AlphaFoldDB" id="A0A239PPT3"/>
<feature type="transmembrane region" description="Helical" evidence="9">
    <location>
        <begin position="202"/>
        <end position="219"/>
    </location>
</feature>
<evidence type="ECO:0000313" key="11">
    <source>
        <dbReference type="EMBL" id="SNT72319.1"/>
    </source>
</evidence>
<dbReference type="OrthoDB" id="9778550at2"/>
<evidence type="ECO:0000256" key="3">
    <source>
        <dbReference type="ARBA" id="ARBA00005840"/>
    </source>
</evidence>
<keyword evidence="5 9" id="KW-0812">Transmembrane</keyword>
<dbReference type="InterPro" id="IPR002541">
    <property type="entry name" value="Cyt_c_assembly"/>
</dbReference>
<evidence type="ECO:0000256" key="8">
    <source>
        <dbReference type="ARBA" id="ARBA00023136"/>
    </source>
</evidence>
<keyword evidence="12" id="KW-1185">Reference proteome</keyword>
<reference evidence="11 12" key="1">
    <citation type="submission" date="2017-07" db="EMBL/GenBank/DDBJ databases">
        <authorList>
            <person name="Sun Z.S."/>
            <person name="Albrecht U."/>
            <person name="Echele G."/>
            <person name="Lee C.C."/>
        </authorList>
    </citation>
    <scope>NUCLEOTIDE SEQUENCE [LARGE SCALE GENOMIC DNA]</scope>
    <source>
        <strain evidence="11 12">CGMCC 1.12710</strain>
    </source>
</reference>
<evidence type="ECO:0000256" key="6">
    <source>
        <dbReference type="ARBA" id="ARBA00022748"/>
    </source>
</evidence>
<keyword evidence="8 9" id="KW-0472">Membrane</keyword>
<dbReference type="Pfam" id="PF01578">
    <property type="entry name" value="Cytochrom_C_asm"/>
    <property type="match status" value="1"/>
</dbReference>